<dbReference type="PANTHER" id="PTHR10146:SF14">
    <property type="entry name" value="PYRIDOXAL PHOSPHATE HOMEOSTASIS PROTEIN"/>
    <property type="match status" value="1"/>
</dbReference>
<dbReference type="InterPro" id="IPR029066">
    <property type="entry name" value="PLP-binding_barrel"/>
</dbReference>
<comment type="caution">
    <text evidence="3">The sequence shown here is derived from an EMBL/GenBank/DDBJ whole genome shotgun (WGS) entry which is preliminary data.</text>
</comment>
<reference evidence="3" key="1">
    <citation type="submission" date="2019-08" db="EMBL/GenBank/DDBJ databases">
        <authorList>
            <person name="Kucharzyk K."/>
            <person name="Murdoch R.W."/>
            <person name="Higgins S."/>
            <person name="Loffler F."/>
        </authorList>
    </citation>
    <scope>NUCLEOTIDE SEQUENCE</scope>
</reference>
<dbReference type="GO" id="GO:0030170">
    <property type="term" value="F:pyridoxal phosphate binding"/>
    <property type="evidence" value="ECO:0007669"/>
    <property type="project" value="InterPro"/>
</dbReference>
<dbReference type="AlphaFoldDB" id="A0A644ULL4"/>
<protein>
    <submittedName>
        <fullName evidence="3">Pyridoxal phosphate homeostasis protein</fullName>
    </submittedName>
</protein>
<organism evidence="3">
    <name type="scientific">bioreactor metagenome</name>
    <dbReference type="NCBI Taxonomy" id="1076179"/>
    <lineage>
        <taxon>unclassified sequences</taxon>
        <taxon>metagenomes</taxon>
        <taxon>ecological metagenomes</taxon>
    </lineage>
</organism>
<name>A0A644ULL4_9ZZZZ</name>
<evidence type="ECO:0000313" key="3">
    <source>
        <dbReference type="EMBL" id="MPL79613.1"/>
    </source>
</evidence>
<accession>A0A644ULL4</accession>
<proteinExistence type="inferred from homology"/>
<dbReference type="CDD" id="cd00635">
    <property type="entry name" value="PLPDE_III_YBL036c_like"/>
    <property type="match status" value="1"/>
</dbReference>
<dbReference type="InterPro" id="IPR001608">
    <property type="entry name" value="Ala_racemase_N"/>
</dbReference>
<dbReference type="PIRSF" id="PIRSF004848">
    <property type="entry name" value="YBL036c_PLPDEIII"/>
    <property type="match status" value="1"/>
</dbReference>
<keyword evidence="1" id="KW-0663">Pyridoxal phosphate</keyword>
<dbReference type="PROSITE" id="PS01211">
    <property type="entry name" value="UPF0001"/>
    <property type="match status" value="1"/>
</dbReference>
<sequence>MSIAENLKKIEQEIPNNVKIIAVSKTHPKEMIQEVYDFGHRVFGENKAQEMTDKYEALPKDIEWHMIGHLQTNKVKYIAPFVSMIHSVDSLKLLKEIEKEAIKNNRVIDCLLQIDIANEDTKFGMLEKEAIELLSSEDFAQLKNIRTCGVMGIGSITDNINKTRQEFKNLKVTFLTLKEKFFKNEDYFTEISMGMSSDYDIAIEEGSTIVRIGSLIFGQRDYFKVV</sequence>
<dbReference type="Pfam" id="PF01168">
    <property type="entry name" value="Ala_racemase_N"/>
    <property type="match status" value="1"/>
</dbReference>
<feature type="domain" description="Alanine racemase N-terminal" evidence="2">
    <location>
        <begin position="2"/>
        <end position="220"/>
    </location>
</feature>
<dbReference type="InterPro" id="IPR011078">
    <property type="entry name" value="PyrdxlP_homeostasis"/>
</dbReference>
<dbReference type="Gene3D" id="3.20.20.10">
    <property type="entry name" value="Alanine racemase"/>
    <property type="match status" value="1"/>
</dbReference>
<dbReference type="EMBL" id="VSSQ01000128">
    <property type="protein sequence ID" value="MPL79613.1"/>
    <property type="molecule type" value="Genomic_DNA"/>
</dbReference>
<gene>
    <name evidence="3" type="primary">yggS_4</name>
    <name evidence="3" type="ORF">SDC9_25497</name>
</gene>
<dbReference type="NCBIfam" id="TIGR00044">
    <property type="entry name" value="YggS family pyridoxal phosphate-dependent enzyme"/>
    <property type="match status" value="1"/>
</dbReference>
<evidence type="ECO:0000256" key="1">
    <source>
        <dbReference type="ARBA" id="ARBA00022898"/>
    </source>
</evidence>
<dbReference type="SUPFAM" id="SSF51419">
    <property type="entry name" value="PLP-binding barrel"/>
    <property type="match status" value="1"/>
</dbReference>
<evidence type="ECO:0000259" key="2">
    <source>
        <dbReference type="Pfam" id="PF01168"/>
    </source>
</evidence>
<dbReference type="FunFam" id="3.20.20.10:FF:000018">
    <property type="entry name" value="Pyridoxal phosphate homeostasis protein"/>
    <property type="match status" value="1"/>
</dbReference>
<dbReference type="PANTHER" id="PTHR10146">
    <property type="entry name" value="PROLINE SYNTHETASE CO-TRANSCRIBED BACTERIAL HOMOLOG PROTEIN"/>
    <property type="match status" value="1"/>
</dbReference>
<dbReference type="HAMAP" id="MF_02087">
    <property type="entry name" value="PLP_homeostasis"/>
    <property type="match status" value="1"/>
</dbReference>